<dbReference type="Proteomes" id="UP001217476">
    <property type="component" value="Chromosome"/>
</dbReference>
<keyword evidence="5" id="KW-0460">Magnesium</keyword>
<evidence type="ECO:0000256" key="5">
    <source>
        <dbReference type="HAMAP-Rule" id="MF_00265"/>
    </source>
</evidence>
<dbReference type="SUPFAM" id="SSF88723">
    <property type="entry name" value="PIN domain-like"/>
    <property type="match status" value="1"/>
</dbReference>
<feature type="binding site" evidence="5">
    <location>
        <position position="103"/>
    </location>
    <ligand>
        <name>Mg(2+)</name>
        <dbReference type="ChEBI" id="CHEBI:18420"/>
    </ligand>
</feature>
<sequence length="130" mass="14199">MFVDSSVLIAILAEEPDRDHFLRQLEAAGGGVTSPLVVLETTMRLSSIHQAEPARTEEEVLSLLAVARIVQLPILEQDGSVAIEAFGRYGKGRRHPAQLNMADCMAYACARNRGLKLLYKGNDFAATDMV</sequence>
<keyword evidence="3 5" id="KW-0479">Metal-binding</keyword>
<evidence type="ECO:0000259" key="6">
    <source>
        <dbReference type="Pfam" id="PF01850"/>
    </source>
</evidence>
<evidence type="ECO:0000313" key="7">
    <source>
        <dbReference type="EMBL" id="WEK05263.1"/>
    </source>
</evidence>
<dbReference type="Pfam" id="PF01850">
    <property type="entry name" value="PIN"/>
    <property type="match status" value="1"/>
</dbReference>
<proteinExistence type="inferred from homology"/>
<dbReference type="HAMAP" id="MF_00265">
    <property type="entry name" value="VapC_Nob1"/>
    <property type="match status" value="1"/>
</dbReference>
<comment type="function">
    <text evidence="5">Toxic component of a toxin-antitoxin (TA) system. An RNase.</text>
</comment>
<evidence type="ECO:0000256" key="2">
    <source>
        <dbReference type="ARBA" id="ARBA00022722"/>
    </source>
</evidence>
<gene>
    <name evidence="5" type="primary">vapC</name>
    <name evidence="7" type="ORF">P0Y65_03100</name>
</gene>
<keyword evidence="2 5" id="KW-0540">Nuclease</keyword>
<dbReference type="EMBL" id="CP119312">
    <property type="protein sequence ID" value="WEK05263.1"/>
    <property type="molecule type" value="Genomic_DNA"/>
</dbReference>
<keyword evidence="5" id="KW-0800">Toxin</keyword>
<dbReference type="InterPro" id="IPR022907">
    <property type="entry name" value="VapC_family"/>
</dbReference>
<dbReference type="EC" id="3.1.-.-" evidence="5"/>
<organism evidence="7 8">
    <name type="scientific">Candidatus Devosia phytovorans</name>
    <dbReference type="NCBI Taxonomy" id="3121372"/>
    <lineage>
        <taxon>Bacteria</taxon>
        <taxon>Pseudomonadati</taxon>
        <taxon>Pseudomonadota</taxon>
        <taxon>Alphaproteobacteria</taxon>
        <taxon>Hyphomicrobiales</taxon>
        <taxon>Devosiaceae</taxon>
        <taxon>Devosia</taxon>
    </lineage>
</organism>
<dbReference type="GO" id="GO:0016787">
    <property type="term" value="F:hydrolase activity"/>
    <property type="evidence" value="ECO:0007669"/>
    <property type="project" value="UniProtKB-KW"/>
</dbReference>
<keyword evidence="4 5" id="KW-0378">Hydrolase</keyword>
<dbReference type="InterPro" id="IPR002716">
    <property type="entry name" value="PIN_dom"/>
</dbReference>
<accession>A0AAJ5VUT0</accession>
<name>A0AAJ5VUT0_9HYPH</name>
<keyword evidence="1 5" id="KW-1277">Toxin-antitoxin system</keyword>
<dbReference type="GO" id="GO:0000287">
    <property type="term" value="F:magnesium ion binding"/>
    <property type="evidence" value="ECO:0007669"/>
    <property type="project" value="UniProtKB-UniRule"/>
</dbReference>
<dbReference type="InterPro" id="IPR029060">
    <property type="entry name" value="PIN-like_dom_sf"/>
</dbReference>
<reference evidence="7" key="1">
    <citation type="submission" date="2023-03" db="EMBL/GenBank/DDBJ databases">
        <title>Andean soil-derived lignocellulolytic bacterial consortium as a source of novel taxa and putative plastic-active enzymes.</title>
        <authorList>
            <person name="Diaz-Garcia L."/>
            <person name="Chuvochina M."/>
            <person name="Feuerriegel G."/>
            <person name="Bunk B."/>
            <person name="Sproer C."/>
            <person name="Streit W.R."/>
            <person name="Rodriguez L.M."/>
            <person name="Overmann J."/>
            <person name="Jimenez D.J."/>
        </authorList>
    </citation>
    <scope>NUCLEOTIDE SEQUENCE</scope>
    <source>
        <strain evidence="7">MAG 4196</strain>
    </source>
</reference>
<dbReference type="GO" id="GO:0004540">
    <property type="term" value="F:RNA nuclease activity"/>
    <property type="evidence" value="ECO:0007669"/>
    <property type="project" value="InterPro"/>
</dbReference>
<evidence type="ECO:0000313" key="8">
    <source>
        <dbReference type="Proteomes" id="UP001217476"/>
    </source>
</evidence>
<comment type="similarity">
    <text evidence="5">Belongs to the PINc/VapC protein family.</text>
</comment>
<dbReference type="Gene3D" id="3.40.50.1010">
    <property type="entry name" value="5'-nuclease"/>
    <property type="match status" value="1"/>
</dbReference>
<dbReference type="GO" id="GO:0090729">
    <property type="term" value="F:toxin activity"/>
    <property type="evidence" value="ECO:0007669"/>
    <property type="project" value="UniProtKB-KW"/>
</dbReference>
<evidence type="ECO:0000256" key="1">
    <source>
        <dbReference type="ARBA" id="ARBA00022649"/>
    </source>
</evidence>
<evidence type="ECO:0000256" key="3">
    <source>
        <dbReference type="ARBA" id="ARBA00022723"/>
    </source>
</evidence>
<evidence type="ECO:0000256" key="4">
    <source>
        <dbReference type="ARBA" id="ARBA00022801"/>
    </source>
</evidence>
<feature type="binding site" evidence="5">
    <location>
        <position position="4"/>
    </location>
    <ligand>
        <name>Mg(2+)</name>
        <dbReference type="ChEBI" id="CHEBI:18420"/>
    </ligand>
</feature>
<protein>
    <recommendedName>
        <fullName evidence="5">Ribonuclease VapC</fullName>
        <shortName evidence="5">RNase VapC</shortName>
        <ecNumber evidence="5">3.1.-.-</ecNumber>
    </recommendedName>
    <alternativeName>
        <fullName evidence="5">Toxin VapC</fullName>
    </alternativeName>
</protein>
<feature type="domain" description="PIN" evidence="6">
    <location>
        <begin position="1"/>
        <end position="128"/>
    </location>
</feature>
<comment type="cofactor">
    <cofactor evidence="5">
        <name>Mg(2+)</name>
        <dbReference type="ChEBI" id="CHEBI:18420"/>
    </cofactor>
</comment>
<dbReference type="CDD" id="cd09871">
    <property type="entry name" value="PIN_MtVapC28-VapC30-like"/>
    <property type="match status" value="1"/>
</dbReference>
<dbReference type="AlphaFoldDB" id="A0AAJ5VUT0"/>